<evidence type="ECO:0000256" key="1">
    <source>
        <dbReference type="SAM" id="MobiDB-lite"/>
    </source>
</evidence>
<dbReference type="Proteomes" id="UP000075880">
    <property type="component" value="Unassembled WGS sequence"/>
</dbReference>
<protein>
    <submittedName>
        <fullName evidence="2">Uncharacterized protein</fullName>
    </submittedName>
</protein>
<evidence type="ECO:0000313" key="3">
    <source>
        <dbReference type="Proteomes" id="UP000075880"/>
    </source>
</evidence>
<reference evidence="2" key="1">
    <citation type="submission" date="2024-04" db="UniProtKB">
        <authorList>
            <consortium name="EnsemblMetazoa"/>
        </authorList>
    </citation>
    <scope>IDENTIFICATION</scope>
    <source>
        <strain evidence="2">EBRO</strain>
    </source>
</reference>
<feature type="region of interest" description="Disordered" evidence="1">
    <location>
        <begin position="35"/>
        <end position="62"/>
    </location>
</feature>
<sequence length="62" mass="6992">MDRGSQPVDRSRTESLTSSVALNLLRWWKPSRQTVQAQPGGREETLCASFTPGGFLERNRKT</sequence>
<dbReference type="EnsemblMetazoa" id="ENSAATROPT015983">
    <property type="protein sequence ID" value="ENSAATROPP014037"/>
    <property type="gene ID" value="ENSAATROPG013076"/>
</dbReference>
<organism evidence="2 3">
    <name type="scientific">Anopheles atroparvus</name>
    <name type="common">European mosquito</name>
    <dbReference type="NCBI Taxonomy" id="41427"/>
    <lineage>
        <taxon>Eukaryota</taxon>
        <taxon>Metazoa</taxon>
        <taxon>Ecdysozoa</taxon>
        <taxon>Arthropoda</taxon>
        <taxon>Hexapoda</taxon>
        <taxon>Insecta</taxon>
        <taxon>Pterygota</taxon>
        <taxon>Neoptera</taxon>
        <taxon>Endopterygota</taxon>
        <taxon>Diptera</taxon>
        <taxon>Nematocera</taxon>
        <taxon>Culicoidea</taxon>
        <taxon>Culicidae</taxon>
        <taxon>Anophelinae</taxon>
        <taxon>Anopheles</taxon>
    </lineage>
</organism>
<dbReference type="AlphaFoldDB" id="A0AAG5DRT2"/>
<keyword evidence="3" id="KW-1185">Reference proteome</keyword>
<accession>A0AAG5DRT2</accession>
<name>A0AAG5DRT2_ANOAO</name>
<proteinExistence type="predicted"/>
<evidence type="ECO:0000313" key="2">
    <source>
        <dbReference type="EnsemblMetazoa" id="ENSAATROPP014037"/>
    </source>
</evidence>